<dbReference type="InterPro" id="IPR003362">
    <property type="entry name" value="Bact_transf"/>
</dbReference>
<organism evidence="4 5">
    <name type="scientific">Sinorhizobium americanum</name>
    <dbReference type="NCBI Taxonomy" id="194963"/>
    <lineage>
        <taxon>Bacteria</taxon>
        <taxon>Pseudomonadati</taxon>
        <taxon>Pseudomonadota</taxon>
        <taxon>Alphaproteobacteria</taxon>
        <taxon>Hyphomicrobiales</taxon>
        <taxon>Rhizobiaceae</taxon>
        <taxon>Sinorhizobium/Ensifer group</taxon>
        <taxon>Sinorhizobium</taxon>
    </lineage>
</organism>
<dbReference type="Proteomes" id="UP000295043">
    <property type="component" value="Unassembled WGS sequence"/>
</dbReference>
<protein>
    <submittedName>
        <fullName evidence="4">Lipopolysaccharide/colanic/teichoic acid biosynthesis glycosyltransferase</fullName>
    </submittedName>
</protein>
<accession>A0A4R2B4H9</accession>
<feature type="domain" description="Bacterial sugar transferase" evidence="3">
    <location>
        <begin position="28"/>
        <end position="204"/>
    </location>
</feature>
<evidence type="ECO:0000259" key="3">
    <source>
        <dbReference type="Pfam" id="PF02397"/>
    </source>
</evidence>
<evidence type="ECO:0000256" key="1">
    <source>
        <dbReference type="ARBA" id="ARBA00006464"/>
    </source>
</evidence>
<dbReference type="PANTHER" id="PTHR30576:SF10">
    <property type="entry name" value="SLL5057 PROTEIN"/>
    <property type="match status" value="1"/>
</dbReference>
<comment type="caution">
    <text evidence="4">The sequence shown here is derived from an EMBL/GenBank/DDBJ whole genome shotgun (WGS) entry which is preliminary data.</text>
</comment>
<dbReference type="Pfam" id="PF02397">
    <property type="entry name" value="Bac_transf"/>
    <property type="match status" value="1"/>
</dbReference>
<evidence type="ECO:0000313" key="4">
    <source>
        <dbReference type="EMBL" id="TCN20602.1"/>
    </source>
</evidence>
<evidence type="ECO:0000256" key="2">
    <source>
        <dbReference type="ARBA" id="ARBA00023169"/>
    </source>
</evidence>
<evidence type="ECO:0000313" key="5">
    <source>
        <dbReference type="Proteomes" id="UP000295043"/>
    </source>
</evidence>
<proteinExistence type="inferred from homology"/>
<dbReference type="EMBL" id="SLVU01000027">
    <property type="protein sequence ID" value="TCN20602.1"/>
    <property type="molecule type" value="Genomic_DNA"/>
</dbReference>
<keyword evidence="4" id="KW-0808">Transferase</keyword>
<sequence length="207" mass="22270">MKAHAWSSSRSFPRAKVVPRKPCAGLMKRNFDVGAAFFALCFLSPLFLLIGCLVKIADGGPVFQCKSRIGSNGRTFQSLAFRTTSIPAAAPSVAMASQPRRQTTTVGSVLTELGLDQLPQLINVLRGDMSIVGPRPAAPGEFEIIELETGGNTAEIYPHSRPGSTGLWRLTAVGEDYQCPQHGHSECGPFLRDLRIITKTVAAVCSR</sequence>
<dbReference type="AlphaFoldDB" id="A0A4R2B4H9"/>
<dbReference type="GO" id="GO:0016780">
    <property type="term" value="F:phosphotransferase activity, for other substituted phosphate groups"/>
    <property type="evidence" value="ECO:0007669"/>
    <property type="project" value="TreeGrafter"/>
</dbReference>
<comment type="similarity">
    <text evidence="1">Belongs to the bacterial sugar transferase family.</text>
</comment>
<gene>
    <name evidence="4" type="ORF">EV184_12744</name>
</gene>
<dbReference type="GO" id="GO:0000271">
    <property type="term" value="P:polysaccharide biosynthetic process"/>
    <property type="evidence" value="ECO:0007669"/>
    <property type="project" value="UniProtKB-KW"/>
</dbReference>
<keyword evidence="2" id="KW-0270">Exopolysaccharide synthesis</keyword>
<reference evidence="4 5" key="1">
    <citation type="submission" date="2019-03" db="EMBL/GenBank/DDBJ databases">
        <title>Genomic Encyclopedia of Type Strains, Phase IV (KMG-V): Genome sequencing to study the core and pangenomes of soil and plant-associated prokaryotes.</title>
        <authorList>
            <person name="Whitman W."/>
        </authorList>
    </citation>
    <scope>NUCLEOTIDE SEQUENCE [LARGE SCALE GENOMIC DNA]</scope>
    <source>
        <strain evidence="4 5">23C40</strain>
    </source>
</reference>
<name>A0A4R2B4H9_9HYPH</name>
<dbReference type="PANTHER" id="PTHR30576">
    <property type="entry name" value="COLANIC BIOSYNTHESIS UDP-GLUCOSE LIPID CARRIER TRANSFERASE"/>
    <property type="match status" value="1"/>
</dbReference>